<protein>
    <recommendedName>
        <fullName evidence="3">UDP-glucose 4-epimerase</fullName>
    </recommendedName>
    <alternativeName>
        <fullName evidence="5">Galactowaldenase</fullName>
    </alternativeName>
    <alternativeName>
        <fullName evidence="4">UDP-galactose 4-epimerase</fullName>
    </alternativeName>
</protein>
<evidence type="ECO:0000256" key="3">
    <source>
        <dbReference type="ARBA" id="ARBA00018569"/>
    </source>
</evidence>
<geneLocation type="plasmid" evidence="8">
    <name>pRHORT</name>
</geneLocation>
<evidence type="ECO:0000256" key="1">
    <source>
        <dbReference type="ARBA" id="ARBA00004947"/>
    </source>
</evidence>
<evidence type="ECO:0000313" key="7">
    <source>
        <dbReference type="EMBL" id="ABC24602.1"/>
    </source>
</evidence>
<proteinExistence type="inferred from homology"/>
<dbReference type="PANTHER" id="PTHR43725">
    <property type="entry name" value="UDP-GLUCOSE 4-EPIMERASE"/>
    <property type="match status" value="1"/>
</dbReference>
<keyword evidence="8" id="KW-1185">Reference proteome</keyword>
<gene>
    <name evidence="7" type="ordered locus">Rru_B0006</name>
</gene>
<feature type="domain" description="NAD-dependent epimerase/dehydratase" evidence="6">
    <location>
        <begin position="5"/>
        <end position="239"/>
    </location>
</feature>
<dbReference type="Gene3D" id="3.40.50.720">
    <property type="entry name" value="NAD(P)-binding Rossmann-like Domain"/>
    <property type="match status" value="1"/>
</dbReference>
<evidence type="ECO:0000259" key="6">
    <source>
        <dbReference type="Pfam" id="PF01370"/>
    </source>
</evidence>
<dbReference type="Gene3D" id="3.90.25.10">
    <property type="entry name" value="UDP-galactose 4-epimerase, domain 1"/>
    <property type="match status" value="1"/>
</dbReference>
<organism evidence="7 8">
    <name type="scientific">Rhodospirillum rubrum (strain ATCC 11170 / ATH 1.1.1 / DSM 467 / LMG 4362 / NCIMB 8255 / S1)</name>
    <dbReference type="NCBI Taxonomy" id="269796"/>
    <lineage>
        <taxon>Bacteria</taxon>
        <taxon>Pseudomonadati</taxon>
        <taxon>Pseudomonadota</taxon>
        <taxon>Alphaproteobacteria</taxon>
        <taxon>Rhodospirillales</taxon>
        <taxon>Rhodospirillaceae</taxon>
        <taxon>Rhodospirillum</taxon>
    </lineage>
</organism>
<dbReference type="InterPro" id="IPR036291">
    <property type="entry name" value="NAD(P)-bd_dom_sf"/>
</dbReference>
<dbReference type="Proteomes" id="UP000001929">
    <property type="component" value="Plasmid unnamed"/>
</dbReference>
<dbReference type="KEGG" id="rru:Rru_B0006"/>
<name>Q2RMP3_RHORT</name>
<dbReference type="PANTHER" id="PTHR43725:SF53">
    <property type="entry name" value="UDP-ARABINOSE 4-EPIMERASE 1"/>
    <property type="match status" value="1"/>
</dbReference>
<dbReference type="EMBL" id="CP000231">
    <property type="protein sequence ID" value="ABC24602.1"/>
    <property type="molecule type" value="Genomic_DNA"/>
</dbReference>
<evidence type="ECO:0000256" key="4">
    <source>
        <dbReference type="ARBA" id="ARBA00031367"/>
    </source>
</evidence>
<evidence type="ECO:0000313" key="8">
    <source>
        <dbReference type="Proteomes" id="UP000001929"/>
    </source>
</evidence>
<comment type="similarity">
    <text evidence="2">Belongs to the NAD(P)-dependent epimerase/dehydratase family.</text>
</comment>
<keyword evidence="7" id="KW-0614">Plasmid</keyword>
<dbReference type="HOGENOM" id="CLU_007383_1_7_5"/>
<dbReference type="Pfam" id="PF01370">
    <property type="entry name" value="Epimerase"/>
    <property type="match status" value="1"/>
</dbReference>
<dbReference type="InterPro" id="IPR001509">
    <property type="entry name" value="Epimerase_deHydtase"/>
</dbReference>
<accession>Q2RMP3</accession>
<dbReference type="AlphaFoldDB" id="Q2RMP3"/>
<dbReference type="RefSeq" id="WP_011387719.1">
    <property type="nucleotide sequence ID" value="NC_007641.1"/>
</dbReference>
<evidence type="ECO:0000256" key="2">
    <source>
        <dbReference type="ARBA" id="ARBA00007637"/>
    </source>
</evidence>
<evidence type="ECO:0000256" key="5">
    <source>
        <dbReference type="ARBA" id="ARBA00033067"/>
    </source>
</evidence>
<comment type="pathway">
    <text evidence="1">Carbohydrate metabolism; galactose metabolism.</text>
</comment>
<dbReference type="PhylomeDB" id="Q2RMP3"/>
<dbReference type="EnsemblBacteria" id="ABC24602">
    <property type="protein sequence ID" value="ABC24602"/>
    <property type="gene ID" value="Rru_B0006"/>
</dbReference>
<reference evidence="7 8" key="1">
    <citation type="journal article" date="2011" name="Stand. Genomic Sci.">
        <title>Complete genome sequence of Rhodospirillum rubrum type strain (S1).</title>
        <authorList>
            <person name="Munk A.C."/>
            <person name="Copeland A."/>
            <person name="Lucas S."/>
            <person name="Lapidus A."/>
            <person name="Del Rio T.G."/>
            <person name="Barry K."/>
            <person name="Detter J.C."/>
            <person name="Hammon N."/>
            <person name="Israni S."/>
            <person name="Pitluck S."/>
            <person name="Brettin T."/>
            <person name="Bruce D."/>
            <person name="Han C."/>
            <person name="Tapia R."/>
            <person name="Gilna P."/>
            <person name="Schmutz J."/>
            <person name="Larimer F."/>
            <person name="Land M."/>
            <person name="Kyrpides N.C."/>
            <person name="Mavromatis K."/>
            <person name="Richardson P."/>
            <person name="Rohde M."/>
            <person name="Goker M."/>
            <person name="Klenk H.P."/>
            <person name="Zhang Y."/>
            <person name="Roberts G.P."/>
            <person name="Reslewic S."/>
            <person name="Schwartz D.C."/>
        </authorList>
    </citation>
    <scope>NUCLEOTIDE SEQUENCE [LARGE SCALE GENOMIC DNA]</scope>
    <source>
        <strain evidence="8">ATCC 11170 / ATH 1.1.1 / DSM 467 / LMG 4362 / NCIMB 8255 / S1</strain>
        <plasmid evidence="8">pRHORT</plasmid>
    </source>
</reference>
<sequence>MTQYLILGGCGFIGRHVALALARRGESVVVADVAAPPAELANVPVTFRQVVPGQTDWQALTEDCDVIHHYAWSTIPQTANDDPIRDLDDNVRTTLGLLDVLRHQGKKRLIFASSGGTVYGRLKRIPAEEHHSLAPITAYGASKACVELYLGFYRAHHGMDCRVARISNPFGAGQDARRKQQGAASAFLFKALAGEEITIWGDGSVIRDYIHIADLTRGLIALSDASLADHHDLPIYNLGSGVGISLNEIVETLRNRLGLTATVNYLPSRNFDIPASILDIRKSKDLLEWSPQMSFAEGYSLMFDDLRKNKKYFSTLPIS</sequence>
<dbReference type="SUPFAM" id="SSF51735">
    <property type="entry name" value="NAD(P)-binding Rossmann-fold domains"/>
    <property type="match status" value="1"/>
</dbReference>